<keyword evidence="3" id="KW-0418">Kinase</keyword>
<dbReference type="InterPro" id="IPR007342">
    <property type="entry name" value="PsuG"/>
</dbReference>
<evidence type="ECO:0000256" key="6">
    <source>
        <dbReference type="ARBA" id="ARBA00023239"/>
    </source>
</evidence>
<keyword evidence="4" id="KW-0378">Hydrolase</keyword>
<dbReference type="GO" id="GO:0046872">
    <property type="term" value="F:metal ion binding"/>
    <property type="evidence" value="ECO:0007669"/>
    <property type="project" value="UniProtKB-KW"/>
</dbReference>
<evidence type="ECO:0000256" key="4">
    <source>
        <dbReference type="ARBA" id="ARBA00022801"/>
    </source>
</evidence>
<dbReference type="SUPFAM" id="SSF110581">
    <property type="entry name" value="Indigoidine synthase A-like"/>
    <property type="match status" value="1"/>
</dbReference>
<evidence type="ECO:0000256" key="3">
    <source>
        <dbReference type="ARBA" id="ARBA00022777"/>
    </source>
</evidence>
<dbReference type="GO" id="GO:0016798">
    <property type="term" value="F:hydrolase activity, acting on glycosyl bonds"/>
    <property type="evidence" value="ECO:0007669"/>
    <property type="project" value="UniProtKB-KW"/>
</dbReference>
<dbReference type="Pfam" id="PF04227">
    <property type="entry name" value="Indigoidine_A"/>
    <property type="match status" value="1"/>
</dbReference>
<evidence type="ECO:0000256" key="7">
    <source>
        <dbReference type="ARBA" id="ARBA00023295"/>
    </source>
</evidence>
<proteinExistence type="inferred from homology"/>
<organism evidence="9 10">
    <name type="scientific">Pomacea canaliculata</name>
    <name type="common">Golden apple snail</name>
    <dbReference type="NCBI Taxonomy" id="400727"/>
    <lineage>
        <taxon>Eukaryota</taxon>
        <taxon>Metazoa</taxon>
        <taxon>Spiralia</taxon>
        <taxon>Lophotrochozoa</taxon>
        <taxon>Mollusca</taxon>
        <taxon>Gastropoda</taxon>
        <taxon>Caenogastropoda</taxon>
        <taxon>Architaenioglossa</taxon>
        <taxon>Ampullarioidea</taxon>
        <taxon>Ampullariidae</taxon>
        <taxon>Pomacea</taxon>
    </lineage>
</organism>
<keyword evidence="10" id="KW-1185">Reference proteome</keyword>
<dbReference type="Gene3D" id="3.40.1790.10">
    <property type="entry name" value="Indigoidine synthase domain"/>
    <property type="match status" value="1"/>
</dbReference>
<keyword evidence="2" id="KW-0479">Metal-binding</keyword>
<dbReference type="InterPro" id="IPR029056">
    <property type="entry name" value="Ribokinase-like"/>
</dbReference>
<dbReference type="OrthoDB" id="198885at2759"/>
<keyword evidence="6" id="KW-0456">Lyase</keyword>
<keyword evidence="5" id="KW-0464">Manganese</keyword>
<dbReference type="Proteomes" id="UP000245119">
    <property type="component" value="Linkage Group LG4"/>
</dbReference>
<dbReference type="HAMAP" id="MF_01876">
    <property type="entry name" value="PsiMP_glycosidase"/>
    <property type="match status" value="1"/>
</dbReference>
<evidence type="ECO:0000259" key="8">
    <source>
        <dbReference type="Pfam" id="PF00294"/>
    </source>
</evidence>
<dbReference type="AlphaFoldDB" id="A0A2T7PEL6"/>
<dbReference type="GO" id="GO:0006796">
    <property type="term" value="P:phosphate-containing compound metabolic process"/>
    <property type="evidence" value="ECO:0007669"/>
    <property type="project" value="UniProtKB-ARBA"/>
</dbReference>
<dbReference type="PANTHER" id="PTHR42909">
    <property type="entry name" value="ZGC:136858"/>
    <property type="match status" value="1"/>
</dbReference>
<evidence type="ECO:0000313" key="9">
    <source>
        <dbReference type="EMBL" id="PVD31867.1"/>
    </source>
</evidence>
<dbReference type="GO" id="GO:0016301">
    <property type="term" value="F:kinase activity"/>
    <property type="evidence" value="ECO:0007669"/>
    <property type="project" value="UniProtKB-KW"/>
</dbReference>
<dbReference type="PROSITE" id="PS00583">
    <property type="entry name" value="PFKB_KINASES_1"/>
    <property type="match status" value="1"/>
</dbReference>
<dbReference type="SUPFAM" id="SSF53613">
    <property type="entry name" value="Ribokinase-like"/>
    <property type="match status" value="1"/>
</dbReference>
<keyword evidence="1" id="KW-0808">Transferase</keyword>
<evidence type="ECO:0000256" key="2">
    <source>
        <dbReference type="ARBA" id="ARBA00022723"/>
    </source>
</evidence>
<evidence type="ECO:0000256" key="1">
    <source>
        <dbReference type="ARBA" id="ARBA00022679"/>
    </source>
</evidence>
<comment type="caution">
    <text evidence="9">The sequence shown here is derived from an EMBL/GenBank/DDBJ whole genome shotgun (WGS) entry which is preliminary data.</text>
</comment>
<dbReference type="InterPro" id="IPR002173">
    <property type="entry name" value="Carboh/pur_kinase_PfkB_CS"/>
</dbReference>
<feature type="domain" description="Carbohydrate kinase PfkB" evidence="8">
    <location>
        <begin position="352"/>
        <end position="659"/>
    </location>
</feature>
<dbReference type="EMBL" id="PZQS01000004">
    <property type="protein sequence ID" value="PVD31867.1"/>
    <property type="molecule type" value="Genomic_DNA"/>
</dbReference>
<evidence type="ECO:0000256" key="5">
    <source>
        <dbReference type="ARBA" id="ARBA00023211"/>
    </source>
</evidence>
<name>A0A2T7PEL6_POMCA</name>
<dbReference type="Pfam" id="PF00294">
    <property type="entry name" value="PfkB"/>
    <property type="match status" value="1"/>
</dbReference>
<dbReference type="InterPro" id="IPR022830">
    <property type="entry name" value="Indigdn_synthA-like"/>
</dbReference>
<dbReference type="InterPro" id="IPR011611">
    <property type="entry name" value="PfkB_dom"/>
</dbReference>
<accession>A0A2T7PEL6</accession>
<dbReference type="STRING" id="400727.A0A2T7PEL6"/>
<gene>
    <name evidence="9" type="ORF">C0Q70_07291</name>
</gene>
<keyword evidence="7" id="KW-0326">Glycosidase</keyword>
<dbReference type="GO" id="GO:0004730">
    <property type="term" value="F:pseudouridylate synthase activity"/>
    <property type="evidence" value="ECO:0007669"/>
    <property type="project" value="InterPro"/>
</dbReference>
<dbReference type="PANTHER" id="PTHR42909:SF1">
    <property type="entry name" value="CARBOHYDRATE KINASE PFKB DOMAIN-CONTAINING PROTEIN"/>
    <property type="match status" value="1"/>
</dbReference>
<evidence type="ECO:0000313" key="10">
    <source>
        <dbReference type="Proteomes" id="UP000245119"/>
    </source>
</evidence>
<reference evidence="9 10" key="1">
    <citation type="submission" date="2018-04" db="EMBL/GenBank/DDBJ databases">
        <title>The genome of golden apple snail Pomacea canaliculata provides insight into stress tolerance and invasive adaptation.</title>
        <authorList>
            <person name="Liu C."/>
            <person name="Liu B."/>
            <person name="Ren Y."/>
            <person name="Zhang Y."/>
            <person name="Wang H."/>
            <person name="Li S."/>
            <person name="Jiang F."/>
            <person name="Yin L."/>
            <person name="Zhang G."/>
            <person name="Qian W."/>
            <person name="Fan W."/>
        </authorList>
    </citation>
    <scope>NUCLEOTIDE SEQUENCE [LARGE SCALE GENOMIC DNA]</scope>
    <source>
        <strain evidence="9">SZHN2017</strain>
        <tissue evidence="9">Muscle</tissue>
    </source>
</reference>
<dbReference type="Gene3D" id="3.40.1190.20">
    <property type="match status" value="1"/>
</dbReference>
<dbReference type="CDD" id="cd01941">
    <property type="entry name" value="YeiC_kinase_like"/>
    <property type="match status" value="1"/>
</dbReference>
<dbReference type="GO" id="GO:0005737">
    <property type="term" value="C:cytoplasm"/>
    <property type="evidence" value="ECO:0007669"/>
    <property type="project" value="TreeGrafter"/>
</dbReference>
<sequence>MPARSIPAEKLCFTEEVKEALTLGKPVVALESTIITHGMPYPDNAQTAIAVENTVRENGATPATIAVLAGHINIGLSEGQIEQLASSTANSVKISRRDFPWVLSQGLSGGTTVSGTMIAAYMAGIPIFATGGIGGVHRGVEETMDISADLRELGRTPVAVVAAGVKSILDISRTLEFLETEGVCVVTYGQSRDFPAFFSPKSGCQAPYNINQPEDAANMIAAIQLMKLASGMLIAVPLPEKFAVSGEAIETAIRDAVKKAKEAGISGNNVTPFILQQVNQLTQGASLLANILYIELVKNNAKVASEIAVALACKRETALNCSIPPLPHKSTNTHKVVTKDAVSLSPGAAKPVVVGGAVLDFCAKVEENEIKMSGATYPGKLYQSFGGVGYNIANCMSRLGSKPLFVSAIGNDIHASSLLSYSTHMDMSGVIQLKGYSTPTYCPVLTQSGQLLFGIGDMEIHSQFTPDMLKKFQDAIASAPLVCLDGNFSATLIEQVCQLCENEGTPVWFDPTDVHKATKLFQTHAWKKLTYISPNFSEACHIWSALTGKTPELPADLSEDAVVKTAAQFCRDLLQHIPVIIITLGRYGLLLAERHASFQSLKLYPPSPPDSLTEVLSESGAGDCLNGTMIHFIIQGYGLDFCVKAGLMAAQHSLRSYDAVPISINEANFTHEKIQQWAHFQAVDIVL</sequence>
<protein>
    <recommendedName>
        <fullName evidence="8">Carbohydrate kinase PfkB domain-containing protein</fullName>
    </recommendedName>
</protein>